<comment type="caution">
    <text evidence="1">The sequence shown here is derived from an EMBL/GenBank/DDBJ whole genome shotgun (WGS) entry which is preliminary data.</text>
</comment>
<gene>
    <name evidence="1" type="ORF">PIB30_071245</name>
</gene>
<name>A0ABU6YQ34_9FABA</name>
<accession>A0ABU6YQ34</accession>
<evidence type="ECO:0000313" key="2">
    <source>
        <dbReference type="Proteomes" id="UP001341840"/>
    </source>
</evidence>
<dbReference type="Proteomes" id="UP001341840">
    <property type="component" value="Unassembled WGS sequence"/>
</dbReference>
<sequence length="67" mass="7317">DAMAVVGGRVAAPPLPFMEEAPPSSPPLAVVPELEFAAVTEKGSRVSATSQFYVWGFHRKENMLMKW</sequence>
<keyword evidence="2" id="KW-1185">Reference proteome</keyword>
<protein>
    <submittedName>
        <fullName evidence="1">Uncharacterized protein</fullName>
    </submittedName>
</protein>
<organism evidence="1 2">
    <name type="scientific">Stylosanthes scabra</name>
    <dbReference type="NCBI Taxonomy" id="79078"/>
    <lineage>
        <taxon>Eukaryota</taxon>
        <taxon>Viridiplantae</taxon>
        <taxon>Streptophyta</taxon>
        <taxon>Embryophyta</taxon>
        <taxon>Tracheophyta</taxon>
        <taxon>Spermatophyta</taxon>
        <taxon>Magnoliopsida</taxon>
        <taxon>eudicotyledons</taxon>
        <taxon>Gunneridae</taxon>
        <taxon>Pentapetalae</taxon>
        <taxon>rosids</taxon>
        <taxon>fabids</taxon>
        <taxon>Fabales</taxon>
        <taxon>Fabaceae</taxon>
        <taxon>Papilionoideae</taxon>
        <taxon>50 kb inversion clade</taxon>
        <taxon>dalbergioids sensu lato</taxon>
        <taxon>Dalbergieae</taxon>
        <taxon>Pterocarpus clade</taxon>
        <taxon>Stylosanthes</taxon>
    </lineage>
</organism>
<feature type="non-terminal residue" evidence="1">
    <location>
        <position position="1"/>
    </location>
</feature>
<proteinExistence type="predicted"/>
<dbReference type="EMBL" id="JASCZI010242475">
    <property type="protein sequence ID" value="MED6211183.1"/>
    <property type="molecule type" value="Genomic_DNA"/>
</dbReference>
<reference evidence="1 2" key="1">
    <citation type="journal article" date="2023" name="Plants (Basel)">
        <title>Bridging the Gap: Combining Genomics and Transcriptomics Approaches to Understand Stylosanthes scabra, an Orphan Legume from the Brazilian Caatinga.</title>
        <authorList>
            <person name="Ferreira-Neto J.R.C."/>
            <person name="da Silva M.D."/>
            <person name="Binneck E."/>
            <person name="de Melo N.F."/>
            <person name="da Silva R.H."/>
            <person name="de Melo A.L.T.M."/>
            <person name="Pandolfi V."/>
            <person name="Bustamante F.O."/>
            <person name="Brasileiro-Vidal A.C."/>
            <person name="Benko-Iseppon A.M."/>
        </authorList>
    </citation>
    <scope>NUCLEOTIDE SEQUENCE [LARGE SCALE GENOMIC DNA]</scope>
    <source>
        <tissue evidence="1">Leaves</tissue>
    </source>
</reference>
<evidence type="ECO:0000313" key="1">
    <source>
        <dbReference type="EMBL" id="MED6211183.1"/>
    </source>
</evidence>